<dbReference type="EMBL" id="JADFFL010000007">
    <property type="protein sequence ID" value="MBE9663558.1"/>
    <property type="molecule type" value="Genomic_DNA"/>
</dbReference>
<evidence type="ECO:0000313" key="2">
    <source>
        <dbReference type="EMBL" id="MBE9663558.1"/>
    </source>
</evidence>
<dbReference type="Proteomes" id="UP000622475">
    <property type="component" value="Unassembled WGS sequence"/>
</dbReference>
<name>A0A929PX72_9SPHI</name>
<accession>A0A929PX72</accession>
<feature type="chain" id="PRO_5037388368" evidence="1">
    <location>
        <begin position="21"/>
        <end position="250"/>
    </location>
</feature>
<sequence length="250" mass="27372">MKKSTIIALFLSFNSLLSFAQLPATDKLQVKGGELTIQPITHATLVLSYQGKNIYIDPTGGAEAFKGLGAPDMILITDIHGDHFDPKTLEAVNTNKAVLIAPQAVADKLPATTDKTKLVILKNGETKKGTVDVTAIPMYNIPESPTAFHTKGRGNGYVLNIGGKNIYISGDTMDIPEMRSLKNIDVAFVCMNLPYTMDVKTAASGVLAFKPKIVYPYHYRGQDVEQFKSLVNAGDKNIDVRLREWYPVKK</sequence>
<keyword evidence="1" id="KW-0732">Signal</keyword>
<dbReference type="Gene3D" id="3.60.15.10">
    <property type="entry name" value="Ribonuclease Z/Hydroxyacylglutathione hydrolase-like"/>
    <property type="match status" value="1"/>
</dbReference>
<feature type="signal peptide" evidence="1">
    <location>
        <begin position="1"/>
        <end position="20"/>
    </location>
</feature>
<reference evidence="2" key="1">
    <citation type="submission" date="2020-10" db="EMBL/GenBank/DDBJ databases">
        <title>Mucilaginibacter mali sp. nov., isolated from rhizosphere soil of apple orchard.</title>
        <authorList>
            <person name="Lee J.-S."/>
            <person name="Kim H.S."/>
            <person name="Kim J.-S."/>
        </authorList>
    </citation>
    <scope>NUCLEOTIDE SEQUENCE</scope>
    <source>
        <strain evidence="2">KCTC 22746</strain>
    </source>
</reference>
<dbReference type="Pfam" id="PF13483">
    <property type="entry name" value="Lactamase_B_3"/>
    <property type="match status" value="1"/>
</dbReference>
<comment type="caution">
    <text evidence="2">The sequence shown here is derived from an EMBL/GenBank/DDBJ whole genome shotgun (WGS) entry which is preliminary data.</text>
</comment>
<dbReference type="InterPro" id="IPR036866">
    <property type="entry name" value="RibonucZ/Hydroxyglut_hydro"/>
</dbReference>
<evidence type="ECO:0000313" key="3">
    <source>
        <dbReference type="Proteomes" id="UP000622475"/>
    </source>
</evidence>
<dbReference type="SUPFAM" id="SSF56281">
    <property type="entry name" value="Metallo-hydrolase/oxidoreductase"/>
    <property type="match status" value="1"/>
</dbReference>
<dbReference type="RefSeq" id="WP_194112798.1">
    <property type="nucleotide sequence ID" value="NZ_JADFFL010000007.1"/>
</dbReference>
<proteinExistence type="predicted"/>
<organism evidence="2 3">
    <name type="scientific">Mucilaginibacter myungsuensis</name>
    <dbReference type="NCBI Taxonomy" id="649104"/>
    <lineage>
        <taxon>Bacteria</taxon>
        <taxon>Pseudomonadati</taxon>
        <taxon>Bacteroidota</taxon>
        <taxon>Sphingobacteriia</taxon>
        <taxon>Sphingobacteriales</taxon>
        <taxon>Sphingobacteriaceae</taxon>
        <taxon>Mucilaginibacter</taxon>
    </lineage>
</organism>
<keyword evidence="3" id="KW-1185">Reference proteome</keyword>
<protein>
    <submittedName>
        <fullName evidence="2">MBL fold metallo-hydrolase</fullName>
    </submittedName>
</protein>
<dbReference type="InterPro" id="IPR050114">
    <property type="entry name" value="UPF0173_UPF0282_UlaG_hydrolase"/>
</dbReference>
<dbReference type="PANTHER" id="PTHR43546:SF3">
    <property type="entry name" value="UPF0173 METAL-DEPENDENT HYDROLASE MJ1163"/>
    <property type="match status" value="1"/>
</dbReference>
<evidence type="ECO:0000256" key="1">
    <source>
        <dbReference type="SAM" id="SignalP"/>
    </source>
</evidence>
<gene>
    <name evidence="2" type="ORF">IRJ16_16845</name>
</gene>
<dbReference type="PANTHER" id="PTHR43546">
    <property type="entry name" value="UPF0173 METAL-DEPENDENT HYDROLASE MJ1163-RELATED"/>
    <property type="match status" value="1"/>
</dbReference>
<dbReference type="AlphaFoldDB" id="A0A929PX72"/>